<feature type="signal peptide" evidence="6">
    <location>
        <begin position="1"/>
        <end position="18"/>
    </location>
</feature>
<dbReference type="SUPFAM" id="SSF49899">
    <property type="entry name" value="Concanavalin A-like lectins/glucanases"/>
    <property type="match status" value="1"/>
</dbReference>
<organism evidence="9 10">
    <name type="scientific">Coccomyxa viridis</name>
    <dbReference type="NCBI Taxonomy" id="1274662"/>
    <lineage>
        <taxon>Eukaryota</taxon>
        <taxon>Viridiplantae</taxon>
        <taxon>Chlorophyta</taxon>
        <taxon>core chlorophytes</taxon>
        <taxon>Trebouxiophyceae</taxon>
        <taxon>Trebouxiophyceae incertae sedis</taxon>
        <taxon>Coccomyxaceae</taxon>
        <taxon>Coccomyxa</taxon>
    </lineage>
</organism>
<feature type="domain" description="Glycosyl hydrolase family 32 C-terminal" evidence="8">
    <location>
        <begin position="461"/>
        <end position="648"/>
    </location>
</feature>
<feature type="region of interest" description="Disordered" evidence="5">
    <location>
        <begin position="60"/>
        <end position="81"/>
    </location>
</feature>
<keyword evidence="10" id="KW-1185">Reference proteome</keyword>
<dbReference type="InterPro" id="IPR023296">
    <property type="entry name" value="Glyco_hydro_beta-prop_sf"/>
</dbReference>
<dbReference type="Gene3D" id="2.60.120.560">
    <property type="entry name" value="Exo-inulinase, domain 1"/>
    <property type="match status" value="1"/>
</dbReference>
<feature type="chain" id="PRO_5046334824" evidence="6">
    <location>
        <begin position="19"/>
        <end position="659"/>
    </location>
</feature>
<dbReference type="PANTHER" id="PTHR31953">
    <property type="entry name" value="BETA-FRUCTOFURANOSIDASE, INSOLUBLE ISOENZYME CWINV1-RELATED"/>
    <property type="match status" value="1"/>
</dbReference>
<evidence type="ECO:0000256" key="2">
    <source>
        <dbReference type="ARBA" id="ARBA00022801"/>
    </source>
</evidence>
<evidence type="ECO:0000256" key="5">
    <source>
        <dbReference type="SAM" id="MobiDB-lite"/>
    </source>
</evidence>
<feature type="compositionally biased region" description="Polar residues" evidence="5">
    <location>
        <begin position="61"/>
        <end position="80"/>
    </location>
</feature>
<feature type="region of interest" description="Disordered" evidence="5">
    <location>
        <begin position="363"/>
        <end position="384"/>
    </location>
</feature>
<keyword evidence="3 4" id="KW-0326">Glycosidase</keyword>
<dbReference type="InterPro" id="IPR013320">
    <property type="entry name" value="ConA-like_dom_sf"/>
</dbReference>
<feature type="domain" description="Glycosyl hydrolase family 32 N-terminal" evidence="7">
    <location>
        <begin position="314"/>
        <end position="457"/>
    </location>
</feature>
<dbReference type="InterPro" id="IPR013189">
    <property type="entry name" value="Glyco_hydro_32_C"/>
</dbReference>
<evidence type="ECO:0000256" key="3">
    <source>
        <dbReference type="ARBA" id="ARBA00023295"/>
    </source>
</evidence>
<evidence type="ECO:0000259" key="7">
    <source>
        <dbReference type="Pfam" id="PF00251"/>
    </source>
</evidence>
<evidence type="ECO:0000256" key="6">
    <source>
        <dbReference type="SAM" id="SignalP"/>
    </source>
</evidence>
<reference evidence="9 10" key="1">
    <citation type="submission" date="2024-06" db="EMBL/GenBank/DDBJ databases">
        <authorList>
            <person name="Kraege A."/>
            <person name="Thomma B."/>
        </authorList>
    </citation>
    <scope>NUCLEOTIDE SEQUENCE [LARGE SCALE GENOMIC DNA]</scope>
</reference>
<dbReference type="InterPro" id="IPR001362">
    <property type="entry name" value="Glyco_hydro_32"/>
</dbReference>
<feature type="domain" description="Glycosyl hydrolase family 32 N-terminal" evidence="7">
    <location>
        <begin position="98"/>
        <end position="283"/>
    </location>
</feature>
<evidence type="ECO:0000256" key="4">
    <source>
        <dbReference type="RuleBase" id="RU362110"/>
    </source>
</evidence>
<dbReference type="Proteomes" id="UP001497392">
    <property type="component" value="Unassembled WGS sequence"/>
</dbReference>
<proteinExistence type="inferred from homology"/>
<comment type="caution">
    <text evidence="9">The sequence shown here is derived from an EMBL/GenBank/DDBJ whole genome shotgun (WGS) entry which is preliminary data.</text>
</comment>
<dbReference type="Gene3D" id="2.115.10.20">
    <property type="entry name" value="Glycosyl hydrolase domain, family 43"/>
    <property type="match status" value="1"/>
</dbReference>
<keyword evidence="6" id="KW-0732">Signal</keyword>
<gene>
    <name evidence="9" type="primary">g12524</name>
    <name evidence="9" type="ORF">VP750_LOCUS11144</name>
</gene>
<dbReference type="Pfam" id="PF08244">
    <property type="entry name" value="Glyco_hydro_32C"/>
    <property type="match status" value="1"/>
</dbReference>
<comment type="similarity">
    <text evidence="1 4">Belongs to the glycosyl hydrolase 32 family.</text>
</comment>
<evidence type="ECO:0000313" key="10">
    <source>
        <dbReference type="Proteomes" id="UP001497392"/>
    </source>
</evidence>
<dbReference type="Pfam" id="PF00251">
    <property type="entry name" value="Glyco_hydro_32N"/>
    <property type="match status" value="2"/>
</dbReference>
<name>A0ABP1GG25_9CHLO</name>
<evidence type="ECO:0000259" key="8">
    <source>
        <dbReference type="Pfam" id="PF08244"/>
    </source>
</evidence>
<dbReference type="SUPFAM" id="SSF75005">
    <property type="entry name" value="Arabinanase/levansucrase/invertase"/>
    <property type="match status" value="1"/>
</dbReference>
<evidence type="ECO:0000313" key="9">
    <source>
        <dbReference type="EMBL" id="CAL5229238.1"/>
    </source>
</evidence>
<dbReference type="SMART" id="SM00640">
    <property type="entry name" value="Glyco_32"/>
    <property type="match status" value="1"/>
</dbReference>
<protein>
    <submittedName>
        <fullName evidence="9">G12524 protein</fullName>
    </submittedName>
</protein>
<dbReference type="InterPro" id="IPR050551">
    <property type="entry name" value="Fructan_Metab_Enzymes"/>
</dbReference>
<evidence type="ECO:0000256" key="1">
    <source>
        <dbReference type="ARBA" id="ARBA00009902"/>
    </source>
</evidence>
<keyword evidence="2 4" id="KW-0378">Hydrolase</keyword>
<dbReference type="CDD" id="cd18624">
    <property type="entry name" value="GH32_Fruct1-like"/>
    <property type="match status" value="1"/>
</dbReference>
<accession>A0ABP1GG25</accession>
<dbReference type="EMBL" id="CAXHTA020000020">
    <property type="protein sequence ID" value="CAL5229238.1"/>
    <property type="molecule type" value="Genomic_DNA"/>
</dbReference>
<dbReference type="InterPro" id="IPR013148">
    <property type="entry name" value="Glyco_hydro_32_N"/>
</dbReference>
<sequence>MSHWVVLVLVLAVFQTQADTTTAIAAQNAVQAPAPAAVFPYDDVEAPLQAPAPAYSVAQAPVQNPKSDNAVETGQAQPQESILGVSREQAAALKPRFHITGSTGWINDPNGMFQNKDGMYHVFYQWNPVAPVWGAPYWGHIVSTDLVHWERLPPALIPDTEYDYDGVFSGSATILDDGLPYLFFTGVSGMQQLKYYNQMQALARPANASDPKLKLWIKSAAPVIAQPPANALSSQFRDPTTAWRQDGLWHTVIGTMESCLGTAALYTSPDFRTWTPAGDWTNQVMLGQATNGQCAPPVVAQPGNGVCDQFGASCRMWECPDAFDVGNGTWAFKWSDQSKNRVPFSRDWYVLGAESSFLRSNASISTGGAERPPPPSFQSSQRTPRGVDFGSVYASKTFQLRDGRRVLLGWVYETAAGCEAECSTGTNFTYSLGWQGAHTLPREVQLDAEAASLHMNPVEEVARLRQKVLYSNSTLQLPSNSSDGGVQELILSQSAYLGRQLEVIAAFDIGAHASTGNSTAQSPFAVGLQLTTGNGTYTRISINGTAAALQTGDLQIMQAGVYVDRSNSGPYSNSTMQGGVMPLPPLGLQANAVTLRVFVDHSIVEVYALEGRGRVTSRIYPLGLTNQWGLATYGAFGSLPALANITAWDMGNAFNITRT</sequence>